<dbReference type="InterPro" id="IPR013767">
    <property type="entry name" value="PAS_fold"/>
</dbReference>
<feature type="domain" description="PAC" evidence="17">
    <location>
        <begin position="203"/>
        <end position="260"/>
    </location>
</feature>
<dbReference type="NCBIfam" id="TIGR00229">
    <property type="entry name" value="sensory_box"/>
    <property type="match status" value="1"/>
</dbReference>
<dbReference type="GO" id="GO:0005524">
    <property type="term" value="F:ATP binding"/>
    <property type="evidence" value="ECO:0007669"/>
    <property type="project" value="UniProtKB-KW"/>
</dbReference>
<dbReference type="Pfam" id="PF00512">
    <property type="entry name" value="HisKA"/>
    <property type="match status" value="1"/>
</dbReference>
<evidence type="ECO:0000259" key="17">
    <source>
        <dbReference type="PROSITE" id="PS50113"/>
    </source>
</evidence>
<keyword evidence="12" id="KW-0902">Two-component regulatory system</keyword>
<dbReference type="EMBL" id="LAZR01022853">
    <property type="protein sequence ID" value="KKL80445.1"/>
    <property type="molecule type" value="Genomic_DNA"/>
</dbReference>
<evidence type="ECO:0000256" key="1">
    <source>
        <dbReference type="ARBA" id="ARBA00000085"/>
    </source>
</evidence>
<evidence type="ECO:0000256" key="12">
    <source>
        <dbReference type="ARBA" id="ARBA00023012"/>
    </source>
</evidence>
<dbReference type="CDD" id="cd17534">
    <property type="entry name" value="REC_DC-like"/>
    <property type="match status" value="1"/>
</dbReference>
<keyword evidence="6" id="KW-0808">Transferase</keyword>
<dbReference type="SMART" id="SM00388">
    <property type="entry name" value="HisKA"/>
    <property type="match status" value="1"/>
</dbReference>
<dbReference type="GO" id="GO:0000155">
    <property type="term" value="F:phosphorelay sensor kinase activity"/>
    <property type="evidence" value="ECO:0007669"/>
    <property type="project" value="InterPro"/>
</dbReference>
<evidence type="ECO:0000256" key="6">
    <source>
        <dbReference type="ARBA" id="ARBA00022679"/>
    </source>
</evidence>
<proteinExistence type="predicted"/>
<evidence type="ECO:0000256" key="4">
    <source>
        <dbReference type="ARBA" id="ARBA00022475"/>
    </source>
</evidence>
<evidence type="ECO:0000256" key="8">
    <source>
        <dbReference type="ARBA" id="ARBA00022741"/>
    </source>
</evidence>
<feature type="domain" description="Response regulatory" evidence="15">
    <location>
        <begin position="5"/>
        <end position="120"/>
    </location>
</feature>
<keyword evidence="8" id="KW-0547">Nucleotide-binding</keyword>
<dbReference type="SUPFAM" id="SSF52172">
    <property type="entry name" value="CheY-like"/>
    <property type="match status" value="1"/>
</dbReference>
<dbReference type="SUPFAM" id="SSF55785">
    <property type="entry name" value="PYP-like sensor domain (PAS domain)"/>
    <property type="match status" value="1"/>
</dbReference>
<dbReference type="CDD" id="cd00130">
    <property type="entry name" value="PAS"/>
    <property type="match status" value="1"/>
</dbReference>
<dbReference type="FunFam" id="1.10.287.130:FF:000003">
    <property type="entry name" value="Histidine kinase"/>
    <property type="match status" value="1"/>
</dbReference>
<evidence type="ECO:0000313" key="18">
    <source>
        <dbReference type="EMBL" id="KKL80445.1"/>
    </source>
</evidence>
<dbReference type="PROSITE" id="PS50113">
    <property type="entry name" value="PAC"/>
    <property type="match status" value="1"/>
</dbReference>
<dbReference type="PANTHER" id="PTHR45339">
    <property type="entry name" value="HYBRID SIGNAL TRANSDUCTION HISTIDINE KINASE J"/>
    <property type="match status" value="1"/>
</dbReference>
<comment type="subcellular location">
    <subcellularLocation>
        <location evidence="2">Cell membrane</location>
        <topology evidence="2">Multi-pass membrane protein</topology>
    </subcellularLocation>
</comment>
<dbReference type="InterPro" id="IPR001789">
    <property type="entry name" value="Sig_transdc_resp-reg_receiver"/>
</dbReference>
<evidence type="ECO:0000256" key="11">
    <source>
        <dbReference type="ARBA" id="ARBA00022989"/>
    </source>
</evidence>
<dbReference type="InterPro" id="IPR000014">
    <property type="entry name" value="PAS"/>
</dbReference>
<dbReference type="Gene3D" id="1.10.287.130">
    <property type="match status" value="1"/>
</dbReference>
<evidence type="ECO:0000259" key="16">
    <source>
        <dbReference type="PROSITE" id="PS50112"/>
    </source>
</evidence>
<evidence type="ECO:0000256" key="2">
    <source>
        <dbReference type="ARBA" id="ARBA00004651"/>
    </source>
</evidence>
<evidence type="ECO:0000256" key="13">
    <source>
        <dbReference type="ARBA" id="ARBA00023136"/>
    </source>
</evidence>
<dbReference type="InterPro" id="IPR003661">
    <property type="entry name" value="HisK_dim/P_dom"/>
</dbReference>
<name>A0A0F9HFJ3_9ZZZZ</name>
<dbReference type="InterPro" id="IPR000700">
    <property type="entry name" value="PAS-assoc_C"/>
</dbReference>
<dbReference type="Pfam" id="PF00072">
    <property type="entry name" value="Response_reg"/>
    <property type="match status" value="1"/>
</dbReference>
<organism evidence="18">
    <name type="scientific">marine sediment metagenome</name>
    <dbReference type="NCBI Taxonomy" id="412755"/>
    <lineage>
        <taxon>unclassified sequences</taxon>
        <taxon>metagenomes</taxon>
        <taxon>ecological metagenomes</taxon>
    </lineage>
</organism>
<evidence type="ECO:0000256" key="9">
    <source>
        <dbReference type="ARBA" id="ARBA00022777"/>
    </source>
</evidence>
<keyword evidence="9" id="KW-0418">Kinase</keyword>
<dbReference type="InterPro" id="IPR011006">
    <property type="entry name" value="CheY-like_superfamily"/>
</dbReference>
<feature type="domain" description="Histidine kinase" evidence="14">
    <location>
        <begin position="278"/>
        <end position="353"/>
    </location>
</feature>
<dbReference type="GO" id="GO:0005886">
    <property type="term" value="C:plasma membrane"/>
    <property type="evidence" value="ECO:0007669"/>
    <property type="project" value="UniProtKB-SubCell"/>
</dbReference>
<keyword evidence="4" id="KW-1003">Cell membrane</keyword>
<evidence type="ECO:0000256" key="10">
    <source>
        <dbReference type="ARBA" id="ARBA00022840"/>
    </source>
</evidence>
<evidence type="ECO:0000259" key="15">
    <source>
        <dbReference type="PROSITE" id="PS50110"/>
    </source>
</evidence>
<dbReference type="PROSITE" id="PS50110">
    <property type="entry name" value="RESPONSE_REGULATORY"/>
    <property type="match status" value="1"/>
</dbReference>
<dbReference type="PROSITE" id="PS50112">
    <property type="entry name" value="PAS"/>
    <property type="match status" value="1"/>
</dbReference>
<dbReference type="PROSITE" id="PS50109">
    <property type="entry name" value="HIS_KIN"/>
    <property type="match status" value="1"/>
</dbReference>
<dbReference type="AlphaFoldDB" id="A0A0F9HFJ3"/>
<dbReference type="CDD" id="cd00082">
    <property type="entry name" value="HisKA"/>
    <property type="match status" value="1"/>
</dbReference>
<dbReference type="GO" id="GO:0006355">
    <property type="term" value="P:regulation of DNA-templated transcription"/>
    <property type="evidence" value="ECO:0007669"/>
    <property type="project" value="InterPro"/>
</dbReference>
<dbReference type="SMART" id="SM00448">
    <property type="entry name" value="REC"/>
    <property type="match status" value="1"/>
</dbReference>
<dbReference type="SUPFAM" id="SSF47384">
    <property type="entry name" value="Homodimeric domain of signal transducing histidine kinase"/>
    <property type="match status" value="1"/>
</dbReference>
<sequence>MLKTRVLIVEDENIVAADIRDRLEHLGYDVVAHVTTGEGAVEKAGELHPDLVLMDIKLKGDMDGVEAAALISQERSIPVVYMTAYADETTLNRAKITDPFGYILKPFDERELHSTIEMATYRHKMERRVKDNERWLGTILRSIGDAVIATDTEGLVTYLNPLAERFLGILKEEAVGRDLRDIFSVSDEDGQPLENPVLQAIERASDVSMSGASLTHIQGYSLPIEYTASPIMDDKRSISGSVLVFRDISRRKRYEEDLRAAMLSSMAANRAKSEFLANMSHEIRTPMNGVIGMTELLLKSDLSPSQTRYARAIQRSAEALLVVINDILDFSKVEAGRLILEAEPFEMRNLIDDPACRELLEDMQSRLAAWRDKTGDTMSPHSDR</sequence>
<evidence type="ECO:0000259" key="14">
    <source>
        <dbReference type="PROSITE" id="PS50109"/>
    </source>
</evidence>
<keyword evidence="7" id="KW-0812">Transmembrane</keyword>
<protein>
    <recommendedName>
        <fullName evidence="3">histidine kinase</fullName>
        <ecNumber evidence="3">2.7.13.3</ecNumber>
    </recommendedName>
</protein>
<feature type="domain" description="PAS" evidence="16">
    <location>
        <begin position="132"/>
        <end position="204"/>
    </location>
</feature>
<dbReference type="PANTHER" id="PTHR45339:SF1">
    <property type="entry name" value="HYBRID SIGNAL TRANSDUCTION HISTIDINE KINASE J"/>
    <property type="match status" value="1"/>
</dbReference>
<dbReference type="SMART" id="SM00091">
    <property type="entry name" value="PAS"/>
    <property type="match status" value="1"/>
</dbReference>
<dbReference type="Gene3D" id="3.30.450.20">
    <property type="entry name" value="PAS domain"/>
    <property type="match status" value="1"/>
</dbReference>
<keyword evidence="13" id="KW-0472">Membrane</keyword>
<dbReference type="Gene3D" id="3.40.50.2300">
    <property type="match status" value="1"/>
</dbReference>
<dbReference type="Pfam" id="PF00989">
    <property type="entry name" value="PAS"/>
    <property type="match status" value="1"/>
</dbReference>
<keyword evidence="10" id="KW-0067">ATP-binding</keyword>
<evidence type="ECO:0000256" key="5">
    <source>
        <dbReference type="ARBA" id="ARBA00022553"/>
    </source>
</evidence>
<evidence type="ECO:0000256" key="7">
    <source>
        <dbReference type="ARBA" id="ARBA00022692"/>
    </source>
</evidence>
<dbReference type="InterPro" id="IPR005467">
    <property type="entry name" value="His_kinase_dom"/>
</dbReference>
<evidence type="ECO:0000256" key="3">
    <source>
        <dbReference type="ARBA" id="ARBA00012438"/>
    </source>
</evidence>
<dbReference type="InterPro" id="IPR035965">
    <property type="entry name" value="PAS-like_dom_sf"/>
</dbReference>
<reference evidence="18" key="1">
    <citation type="journal article" date="2015" name="Nature">
        <title>Complex archaea that bridge the gap between prokaryotes and eukaryotes.</title>
        <authorList>
            <person name="Spang A."/>
            <person name="Saw J.H."/>
            <person name="Jorgensen S.L."/>
            <person name="Zaremba-Niedzwiedzka K."/>
            <person name="Martijn J."/>
            <person name="Lind A.E."/>
            <person name="van Eijk R."/>
            <person name="Schleper C."/>
            <person name="Guy L."/>
            <person name="Ettema T.J."/>
        </authorList>
    </citation>
    <scope>NUCLEOTIDE SEQUENCE</scope>
</reference>
<keyword evidence="11" id="KW-1133">Transmembrane helix</keyword>
<keyword evidence="5" id="KW-0597">Phosphoprotein</keyword>
<dbReference type="EC" id="2.7.13.3" evidence="3"/>
<comment type="catalytic activity">
    <reaction evidence="1">
        <text>ATP + protein L-histidine = ADP + protein N-phospho-L-histidine.</text>
        <dbReference type="EC" id="2.7.13.3"/>
    </reaction>
</comment>
<accession>A0A0F9HFJ3</accession>
<gene>
    <name evidence="18" type="ORF">LCGC14_2004690</name>
</gene>
<comment type="caution">
    <text evidence="18">The sequence shown here is derived from an EMBL/GenBank/DDBJ whole genome shotgun (WGS) entry which is preliminary data.</text>
</comment>
<dbReference type="InterPro" id="IPR036097">
    <property type="entry name" value="HisK_dim/P_sf"/>
</dbReference>